<keyword evidence="3" id="KW-0732">Signal</keyword>
<keyword evidence="2" id="KW-0812">Transmembrane</keyword>
<dbReference type="Proteomes" id="UP000306740">
    <property type="component" value="Unassembled WGS sequence"/>
</dbReference>
<reference evidence="5 6" key="1">
    <citation type="submission" date="2019-05" db="EMBL/GenBank/DDBJ databases">
        <title>Mumia sp. nov., isolated from the intestinal contents of plateau pika (Ochotona curzoniae) in the Qinghai-Tibet plateau of China.</title>
        <authorList>
            <person name="Tian Z."/>
        </authorList>
    </citation>
    <scope>NUCLEOTIDE SEQUENCE [LARGE SCALE GENOMIC DNA]</scope>
    <source>
        <strain evidence="6">527</strain>
    </source>
</reference>
<feature type="domain" description="EamA" evidence="4">
    <location>
        <begin position="142"/>
        <end position="276"/>
    </location>
</feature>
<feature type="transmembrane region" description="Helical" evidence="2">
    <location>
        <begin position="113"/>
        <end position="132"/>
    </location>
</feature>
<dbReference type="Gene3D" id="1.10.3730.20">
    <property type="match status" value="2"/>
</dbReference>
<dbReference type="OrthoDB" id="9783707at2"/>
<feature type="chain" id="PRO_5022878856" evidence="3">
    <location>
        <begin position="22"/>
        <end position="276"/>
    </location>
</feature>
<dbReference type="GO" id="GO:0016020">
    <property type="term" value="C:membrane"/>
    <property type="evidence" value="ECO:0007669"/>
    <property type="project" value="InterPro"/>
</dbReference>
<evidence type="ECO:0000259" key="4">
    <source>
        <dbReference type="Pfam" id="PF00892"/>
    </source>
</evidence>
<keyword evidence="2" id="KW-0472">Membrane</keyword>
<feature type="transmembrane region" description="Helical" evidence="2">
    <location>
        <begin position="204"/>
        <end position="224"/>
    </location>
</feature>
<accession>A0A5C4N437</accession>
<dbReference type="InterPro" id="IPR037185">
    <property type="entry name" value="EmrE-like"/>
</dbReference>
<protein>
    <submittedName>
        <fullName evidence="5">EamA family transporter</fullName>
    </submittedName>
</protein>
<feature type="transmembrane region" description="Helical" evidence="2">
    <location>
        <begin position="170"/>
        <end position="192"/>
    </location>
</feature>
<feature type="transmembrane region" description="Helical" evidence="2">
    <location>
        <begin position="230"/>
        <end position="253"/>
    </location>
</feature>
<evidence type="ECO:0000313" key="6">
    <source>
        <dbReference type="Proteomes" id="UP000306740"/>
    </source>
</evidence>
<evidence type="ECO:0000256" key="1">
    <source>
        <dbReference type="ARBA" id="ARBA00007362"/>
    </source>
</evidence>
<feature type="signal peptide" evidence="3">
    <location>
        <begin position="1"/>
        <end position="21"/>
    </location>
</feature>
<dbReference type="InterPro" id="IPR000620">
    <property type="entry name" value="EamA_dom"/>
</dbReference>
<feature type="transmembrane region" description="Helical" evidence="2">
    <location>
        <begin position="31"/>
        <end position="50"/>
    </location>
</feature>
<organism evidence="5 6">
    <name type="scientific">Mumia zhuanghuii</name>
    <dbReference type="NCBI Taxonomy" id="2585211"/>
    <lineage>
        <taxon>Bacteria</taxon>
        <taxon>Bacillati</taxon>
        <taxon>Actinomycetota</taxon>
        <taxon>Actinomycetes</taxon>
        <taxon>Propionibacteriales</taxon>
        <taxon>Nocardioidaceae</taxon>
        <taxon>Mumia</taxon>
    </lineage>
</organism>
<sequence>MSVVIVVLVAALLHATWSALAKSTSDRLAGFVAMSTVSVALGAVGVAVVPSPDPRSYPYLALSGVLHVVYMLLMTWSYRVGDFNQVYPLARGTSPLLVTLFGLFFLHEVPGRGQLLGILLVCAGLLALVFTGARRPAPAWPAVVSAVATGVAITSYTVVDGLGVRGADTVLGYVVWLQLTMGLGFLVVAAGVRGRRVLSFDRRIWLRGLGGGLIATTGYGLVLWAQSQAALGTVAALRETSIVFGAVIGAALLHEPLGRQRVVASALVVAGVVLIV</sequence>
<comment type="caution">
    <text evidence="5">The sequence shown here is derived from an EMBL/GenBank/DDBJ whole genome shotgun (WGS) entry which is preliminary data.</text>
</comment>
<dbReference type="RefSeq" id="WP_139104958.1">
    <property type="nucleotide sequence ID" value="NZ_VDFR01000003.1"/>
</dbReference>
<dbReference type="SUPFAM" id="SSF103481">
    <property type="entry name" value="Multidrug resistance efflux transporter EmrE"/>
    <property type="match status" value="2"/>
</dbReference>
<feature type="transmembrane region" description="Helical" evidence="2">
    <location>
        <begin position="57"/>
        <end position="78"/>
    </location>
</feature>
<dbReference type="PANTHER" id="PTHR22911:SF106">
    <property type="entry name" value="INTEGRAL MEMBRANE PROTEIN"/>
    <property type="match status" value="1"/>
</dbReference>
<feature type="transmembrane region" description="Helical" evidence="2">
    <location>
        <begin position="139"/>
        <end position="158"/>
    </location>
</feature>
<name>A0A5C4N437_9ACTN</name>
<dbReference type="EMBL" id="VDFR01000003">
    <property type="protein sequence ID" value="TNC52291.1"/>
    <property type="molecule type" value="Genomic_DNA"/>
</dbReference>
<dbReference type="Pfam" id="PF00892">
    <property type="entry name" value="EamA"/>
    <property type="match status" value="2"/>
</dbReference>
<keyword evidence="2" id="KW-1133">Transmembrane helix</keyword>
<gene>
    <name evidence="5" type="ORF">FHE65_00565</name>
</gene>
<dbReference type="PANTHER" id="PTHR22911">
    <property type="entry name" value="ACYL-MALONYL CONDENSING ENZYME-RELATED"/>
    <property type="match status" value="1"/>
</dbReference>
<evidence type="ECO:0000256" key="3">
    <source>
        <dbReference type="SAM" id="SignalP"/>
    </source>
</evidence>
<dbReference type="AlphaFoldDB" id="A0A5C4N437"/>
<evidence type="ECO:0000256" key="2">
    <source>
        <dbReference type="SAM" id="Phobius"/>
    </source>
</evidence>
<feature type="domain" description="EamA" evidence="4">
    <location>
        <begin position="2"/>
        <end position="129"/>
    </location>
</feature>
<proteinExistence type="inferred from homology"/>
<comment type="similarity">
    <text evidence="1">Belongs to the EamA transporter family.</text>
</comment>
<evidence type="ECO:0000313" key="5">
    <source>
        <dbReference type="EMBL" id="TNC52291.1"/>
    </source>
</evidence>